<proteinExistence type="predicted"/>
<dbReference type="Gene3D" id="3.40.50.150">
    <property type="entry name" value="Vaccinia Virus protein VP39"/>
    <property type="match status" value="1"/>
</dbReference>
<dbReference type="Pfam" id="PF08241">
    <property type="entry name" value="Methyltransf_11"/>
    <property type="match status" value="1"/>
</dbReference>
<comment type="caution">
    <text evidence="2">The sequence shown here is derived from an EMBL/GenBank/DDBJ whole genome shotgun (WGS) entry which is preliminary data.</text>
</comment>
<dbReference type="InterPro" id="IPR013216">
    <property type="entry name" value="Methyltransf_11"/>
</dbReference>
<dbReference type="PANTHER" id="PTHR42912">
    <property type="entry name" value="METHYLTRANSFERASE"/>
    <property type="match status" value="1"/>
</dbReference>
<keyword evidence="3" id="KW-1185">Reference proteome</keyword>
<sequence length="258" mass="27690">MSQLTAATAAPDQIAYLDTAAATAVGIAYKQRFVDALDVRPGHAVVDIGCGPGTDLGRLADAAQPGGLVVGVDRESRMLAEAGRRLADRPTVELREGDAHALPLADASVDRARVDRVLMHVEDPATVLAEVRRVLRPDGVFAMAEPDWDTLAVADEDVRTSRRFARFVAGRVRNPTIGRELVRLSAQAGLRVRSVEAVAVVFRDFDTADQILGLRRNSARAVAAGELTEADAQPWLQRLMAGPMLAGFTFYLVTAARP</sequence>
<keyword evidence="2" id="KW-0808">Transferase</keyword>
<evidence type="ECO:0000313" key="3">
    <source>
        <dbReference type="Proteomes" id="UP001596226"/>
    </source>
</evidence>
<evidence type="ECO:0000259" key="1">
    <source>
        <dbReference type="Pfam" id="PF08241"/>
    </source>
</evidence>
<reference evidence="3" key="1">
    <citation type="journal article" date="2019" name="Int. J. Syst. Evol. Microbiol.">
        <title>The Global Catalogue of Microorganisms (GCM) 10K type strain sequencing project: providing services to taxonomists for standard genome sequencing and annotation.</title>
        <authorList>
            <consortium name="The Broad Institute Genomics Platform"/>
            <consortium name="The Broad Institute Genome Sequencing Center for Infectious Disease"/>
            <person name="Wu L."/>
            <person name="Ma J."/>
        </authorList>
    </citation>
    <scope>NUCLEOTIDE SEQUENCE [LARGE SCALE GENOMIC DNA]</scope>
    <source>
        <strain evidence="3">CGMCC 4.7144</strain>
    </source>
</reference>
<dbReference type="EMBL" id="JBHSQS010000007">
    <property type="protein sequence ID" value="MFC5924375.1"/>
    <property type="molecule type" value="Genomic_DNA"/>
</dbReference>
<dbReference type="InterPro" id="IPR029063">
    <property type="entry name" value="SAM-dependent_MTases_sf"/>
</dbReference>
<dbReference type="SUPFAM" id="SSF53335">
    <property type="entry name" value="S-adenosyl-L-methionine-dependent methyltransferases"/>
    <property type="match status" value="1"/>
</dbReference>
<dbReference type="GO" id="GO:0008168">
    <property type="term" value="F:methyltransferase activity"/>
    <property type="evidence" value="ECO:0007669"/>
    <property type="project" value="UniProtKB-KW"/>
</dbReference>
<dbReference type="InterPro" id="IPR050508">
    <property type="entry name" value="Methyltransf_Superfamily"/>
</dbReference>
<name>A0ABW1H6U6_9ACTN</name>
<dbReference type="Proteomes" id="UP001596226">
    <property type="component" value="Unassembled WGS sequence"/>
</dbReference>
<dbReference type="RefSeq" id="WP_377510919.1">
    <property type="nucleotide sequence ID" value="NZ_JBHSQS010000007.1"/>
</dbReference>
<organism evidence="2 3">
    <name type="scientific">Micromonospora vulcania</name>
    <dbReference type="NCBI Taxonomy" id="1441873"/>
    <lineage>
        <taxon>Bacteria</taxon>
        <taxon>Bacillati</taxon>
        <taxon>Actinomycetota</taxon>
        <taxon>Actinomycetes</taxon>
        <taxon>Micromonosporales</taxon>
        <taxon>Micromonosporaceae</taxon>
        <taxon>Micromonospora</taxon>
    </lineage>
</organism>
<dbReference type="CDD" id="cd02440">
    <property type="entry name" value="AdoMet_MTases"/>
    <property type="match status" value="1"/>
</dbReference>
<dbReference type="PANTHER" id="PTHR42912:SF93">
    <property type="entry name" value="N6-ADENOSINE-METHYLTRANSFERASE TMT1A"/>
    <property type="match status" value="1"/>
</dbReference>
<dbReference type="GO" id="GO:0032259">
    <property type="term" value="P:methylation"/>
    <property type="evidence" value="ECO:0007669"/>
    <property type="project" value="UniProtKB-KW"/>
</dbReference>
<gene>
    <name evidence="2" type="ORF">ACFQGL_13575</name>
</gene>
<protein>
    <submittedName>
        <fullName evidence="2">Methyltransferase domain-containing protein</fullName>
    </submittedName>
</protein>
<keyword evidence="2" id="KW-0489">Methyltransferase</keyword>
<evidence type="ECO:0000313" key="2">
    <source>
        <dbReference type="EMBL" id="MFC5924375.1"/>
    </source>
</evidence>
<feature type="domain" description="Methyltransferase type 11" evidence="1">
    <location>
        <begin position="46"/>
        <end position="142"/>
    </location>
</feature>
<accession>A0ABW1H6U6</accession>